<protein>
    <recommendedName>
        <fullName evidence="3">HPr Serine kinase C-terminal domain-containing protein</fullName>
    </recommendedName>
</protein>
<keyword evidence="2" id="KW-1185">Reference proteome</keyword>
<gene>
    <name evidence="1" type="ordered locus">bpr_I1674</name>
</gene>
<dbReference type="HOGENOM" id="CLU_073290_1_0_9"/>
<proteinExistence type="predicted"/>
<dbReference type="STRING" id="515622.bpr_I1674"/>
<organism evidence="1 2">
    <name type="scientific">Butyrivibrio proteoclasticus (strain ATCC 51982 / DSM 14932 / B316)</name>
    <name type="common">Clostridium proteoclasticum</name>
    <dbReference type="NCBI Taxonomy" id="515622"/>
    <lineage>
        <taxon>Bacteria</taxon>
        <taxon>Bacillati</taxon>
        <taxon>Bacillota</taxon>
        <taxon>Clostridia</taxon>
        <taxon>Lachnospirales</taxon>
        <taxon>Lachnospiraceae</taxon>
        <taxon>Butyrivibrio</taxon>
    </lineage>
</organism>
<dbReference type="KEGG" id="bpb:bpr_I1674"/>
<dbReference type="AlphaFoldDB" id="E0RWN7"/>
<reference evidence="1 2" key="1">
    <citation type="journal article" date="2010" name="PLoS ONE">
        <title>The glycobiome of the rumen bacterium Butyrivibrio proteoclasticus B316(T) highlights adaptation to a polysaccharide-rich environment.</title>
        <authorList>
            <person name="Kelly W.J."/>
            <person name="Leahy S.C."/>
            <person name="Altermann E."/>
            <person name="Yeoman C.J."/>
            <person name="Dunne J.C."/>
            <person name="Kong Z."/>
            <person name="Pacheco D.M."/>
            <person name="Li D."/>
            <person name="Noel S.J."/>
            <person name="Moon C.D."/>
            <person name="Cookson A.L."/>
            <person name="Attwood G.T."/>
        </authorList>
    </citation>
    <scope>NUCLEOTIDE SEQUENCE [LARGE SCALE GENOMIC DNA]</scope>
    <source>
        <strain evidence="2">ATCC 51982 / DSM 14932 / B316</strain>
    </source>
</reference>
<dbReference type="eggNOG" id="COG1493">
    <property type="taxonomic scope" value="Bacteria"/>
</dbReference>
<dbReference type="EMBL" id="CP001810">
    <property type="protein sequence ID" value="ADL34411.1"/>
    <property type="molecule type" value="Genomic_DNA"/>
</dbReference>
<dbReference type="Gene3D" id="3.40.50.300">
    <property type="entry name" value="P-loop containing nucleotide triphosphate hydrolases"/>
    <property type="match status" value="1"/>
</dbReference>
<sequence length="327" mass="36707">MRGVRVNRYRIYGLIIETENTFIQLEKAGADEGDAGNTIFIRQEKCADEVVSAVQKADAMKLKYVISSETSSFFNKGGYYMIRNGKDIIFETKEGYTPSTVSAWLLGYCMAILLYERRTIAIHCSAVAGKDGAFLISGEMGAGKSSLTRKMLERGFGIMADDVAAVRLSDKEGVSDQSGVHDSAAECAYVYPAFPYQKLCRNEVESRNFDMDELIYIDETKDKFLVPVKDKFVSKPQKLQFMIYLLVGETEDVAVQKLSGLNQLMAIRRNVFLHRLTGDWENSREYGELCLKIASKCPVYMIVRPATGNSQDKIADIVENIYRGIEV</sequence>
<dbReference type="InterPro" id="IPR027417">
    <property type="entry name" value="P-loop_NTPase"/>
</dbReference>
<dbReference type="Proteomes" id="UP000001299">
    <property type="component" value="Chromosome 1"/>
</dbReference>
<accession>E0RWN7</accession>
<evidence type="ECO:0000313" key="1">
    <source>
        <dbReference type="EMBL" id="ADL34411.1"/>
    </source>
</evidence>
<dbReference type="SUPFAM" id="SSF53795">
    <property type="entry name" value="PEP carboxykinase-like"/>
    <property type="match status" value="1"/>
</dbReference>
<evidence type="ECO:0008006" key="3">
    <source>
        <dbReference type="Google" id="ProtNLM"/>
    </source>
</evidence>
<name>E0RWN7_BUTPB</name>
<evidence type="ECO:0000313" key="2">
    <source>
        <dbReference type="Proteomes" id="UP000001299"/>
    </source>
</evidence>